<dbReference type="EMBL" id="CP021781">
    <property type="protein sequence ID" value="AXA34567.1"/>
    <property type="molecule type" value="Genomic_DNA"/>
</dbReference>
<dbReference type="OrthoDB" id="5604324at2"/>
<dbReference type="RefSeq" id="WP_112870743.1">
    <property type="nucleotide sequence ID" value="NZ_CP021781.1"/>
</dbReference>
<evidence type="ECO:0000313" key="2">
    <source>
        <dbReference type="Proteomes" id="UP000251120"/>
    </source>
</evidence>
<reference evidence="1 2" key="1">
    <citation type="submission" date="2017-06" db="EMBL/GenBank/DDBJ databases">
        <title>Complete genome of Francisella adeliensis.</title>
        <authorList>
            <person name="Vallesi A."/>
            <person name="Sjodin A."/>
        </authorList>
    </citation>
    <scope>NUCLEOTIDE SEQUENCE [LARGE SCALE GENOMIC DNA]</scope>
    <source>
        <strain evidence="1 2">FDC440</strain>
    </source>
</reference>
<gene>
    <name evidence="1" type="ORF">CDH04_09245</name>
</gene>
<protein>
    <submittedName>
        <fullName evidence="1">Uncharacterized protein</fullName>
    </submittedName>
</protein>
<name>A0A2Z4Y089_9GAMM</name>
<proteinExistence type="predicted"/>
<accession>A0A2Z4Y089</accession>
<dbReference type="Proteomes" id="UP000251120">
    <property type="component" value="Chromosome"/>
</dbReference>
<evidence type="ECO:0000313" key="1">
    <source>
        <dbReference type="EMBL" id="AXA34567.1"/>
    </source>
</evidence>
<dbReference type="KEGG" id="fad:CDH04_09245"/>
<sequence>MKGFNIIKFRSVEKLESGFIRGISFYRNLYEIQSLKSRINEFMSGDIHHISRKNYDRAKNWELLLEKQTGSSREEYVKTTIKKFFQHEIEKSSMAISSLITFVYYSILFEATYFSVDERVEQLPKILKCIFTLHTSARIDLKGSINEIINLLSKKNPFCLKVEQSFVKYENLSEIEKLQYIFYEIMTKNPNLGCAENYLPTNLLSKFININSPKKNYSSKVSVNTSKDELTADLERFMIFCEKITRALNEYTEKFMSKKSILTDNGYIASSIGEINIPVHIPLMQKSISNLIAYIIRTEGYGFINRHGVSGQIRTFLFASFVYNSLAFIKNEYENYTNRYSYEVVDSLSTESYNPSVRKQTVTKYMDSFFMAYRQAFKYLPNQNKSGSLSFYLSMYCDPKSEPIGKMNIPKIQKWERDRVH</sequence>
<organism evidence="1 2">
    <name type="scientific">Francisella adeliensis</name>
    <dbReference type="NCBI Taxonomy" id="2007306"/>
    <lineage>
        <taxon>Bacteria</taxon>
        <taxon>Pseudomonadati</taxon>
        <taxon>Pseudomonadota</taxon>
        <taxon>Gammaproteobacteria</taxon>
        <taxon>Thiotrichales</taxon>
        <taxon>Francisellaceae</taxon>
        <taxon>Francisella</taxon>
    </lineage>
</organism>
<dbReference type="AlphaFoldDB" id="A0A2Z4Y089"/>